<accession>A0ABY8RE04</accession>
<proteinExistence type="predicted"/>
<organism evidence="1 2">
    <name type="scientific">Chryseobacterium gotjawalense</name>
    <dbReference type="NCBI Taxonomy" id="3042315"/>
    <lineage>
        <taxon>Bacteria</taxon>
        <taxon>Pseudomonadati</taxon>
        <taxon>Bacteroidota</taxon>
        <taxon>Flavobacteriia</taxon>
        <taxon>Flavobacteriales</taxon>
        <taxon>Weeksellaceae</taxon>
        <taxon>Chryseobacterium group</taxon>
        <taxon>Chryseobacterium</taxon>
    </lineage>
</organism>
<evidence type="ECO:0000313" key="1">
    <source>
        <dbReference type="EMBL" id="WHF52096.1"/>
    </source>
</evidence>
<reference evidence="1 2" key="1">
    <citation type="submission" date="2023-05" db="EMBL/GenBank/DDBJ databases">
        <title>Genomic insight into Chryseobacterium sp. wdc7 isolated forest soil (Gotjawal).</title>
        <authorList>
            <person name="Park S.-J."/>
        </authorList>
    </citation>
    <scope>NUCLEOTIDE SEQUENCE [LARGE SCALE GENOMIC DNA]</scope>
    <source>
        <strain evidence="2">wdc7</strain>
    </source>
</reference>
<keyword evidence="2" id="KW-1185">Reference proteome</keyword>
<evidence type="ECO:0008006" key="3">
    <source>
        <dbReference type="Google" id="ProtNLM"/>
    </source>
</evidence>
<dbReference type="SUPFAM" id="SSF49464">
    <property type="entry name" value="Carboxypeptidase regulatory domain-like"/>
    <property type="match status" value="1"/>
</dbReference>
<sequence>MRNTIILFSILIISLIFLSNCRGDGDKQNLDIHVSGKVSNDKGVGISNVKIYFQRGKWGNYAPPIYTTFETVTTDNNGNYQYTIKNDSYVYKICCELPSGYNSVTPRCKDIDYSVIHSHTIPNVINFTLTN</sequence>
<dbReference type="Proteomes" id="UP001241656">
    <property type="component" value="Chromosome"/>
</dbReference>
<name>A0ABY8RE04_9FLAO</name>
<dbReference type="InterPro" id="IPR013783">
    <property type="entry name" value="Ig-like_fold"/>
</dbReference>
<dbReference type="EMBL" id="CP124855">
    <property type="protein sequence ID" value="WHF52096.1"/>
    <property type="molecule type" value="Genomic_DNA"/>
</dbReference>
<gene>
    <name evidence="1" type="ORF">QGN23_02185</name>
</gene>
<dbReference type="RefSeq" id="WP_282905401.1">
    <property type="nucleotide sequence ID" value="NZ_CP124855.1"/>
</dbReference>
<dbReference type="InterPro" id="IPR008969">
    <property type="entry name" value="CarboxyPept-like_regulatory"/>
</dbReference>
<protein>
    <recommendedName>
        <fullName evidence="3">Carboxypeptidase regulatory-like domain-containing protein</fullName>
    </recommendedName>
</protein>
<dbReference type="Gene3D" id="2.60.40.10">
    <property type="entry name" value="Immunoglobulins"/>
    <property type="match status" value="1"/>
</dbReference>
<evidence type="ECO:0000313" key="2">
    <source>
        <dbReference type="Proteomes" id="UP001241656"/>
    </source>
</evidence>